<reference evidence="2" key="1">
    <citation type="submission" date="2021-03" db="EMBL/GenBank/DDBJ databases">
        <title>Whole genome shotgun sequence of Actinoplanes auranticolor NBRC 12245.</title>
        <authorList>
            <person name="Komaki H."/>
            <person name="Tamura T."/>
        </authorList>
    </citation>
    <scope>NUCLEOTIDE SEQUENCE</scope>
    <source>
        <strain evidence="2">NBRC 12245</strain>
    </source>
</reference>
<feature type="region of interest" description="Disordered" evidence="1">
    <location>
        <begin position="25"/>
        <end position="74"/>
    </location>
</feature>
<dbReference type="RefSeq" id="WP_212991478.1">
    <property type="nucleotide sequence ID" value="NZ_BAABEA010000054.1"/>
</dbReference>
<dbReference type="Proteomes" id="UP000681340">
    <property type="component" value="Unassembled WGS sequence"/>
</dbReference>
<sequence>MDADSRQEAARAARLDDRERRLDRLEERRNAGHEARDRLADQREQRADRRDVAAMEDLLRSGAGPAQPRADPGD</sequence>
<dbReference type="EMBL" id="BOQL01000044">
    <property type="protein sequence ID" value="GIM73317.1"/>
    <property type="molecule type" value="Genomic_DNA"/>
</dbReference>
<dbReference type="AlphaFoldDB" id="A0A919VRN2"/>
<proteinExistence type="predicted"/>
<keyword evidence="3" id="KW-1185">Reference proteome</keyword>
<gene>
    <name evidence="2" type="ORF">Aau02nite_55430</name>
</gene>
<feature type="compositionally biased region" description="Basic and acidic residues" evidence="1">
    <location>
        <begin position="25"/>
        <end position="59"/>
    </location>
</feature>
<evidence type="ECO:0000313" key="3">
    <source>
        <dbReference type="Proteomes" id="UP000681340"/>
    </source>
</evidence>
<organism evidence="2 3">
    <name type="scientific">Actinoplanes auranticolor</name>
    <dbReference type="NCBI Taxonomy" id="47988"/>
    <lineage>
        <taxon>Bacteria</taxon>
        <taxon>Bacillati</taxon>
        <taxon>Actinomycetota</taxon>
        <taxon>Actinomycetes</taxon>
        <taxon>Micromonosporales</taxon>
        <taxon>Micromonosporaceae</taxon>
        <taxon>Actinoplanes</taxon>
    </lineage>
</organism>
<protein>
    <submittedName>
        <fullName evidence="2">Uncharacterized protein</fullName>
    </submittedName>
</protein>
<name>A0A919VRN2_9ACTN</name>
<accession>A0A919VRN2</accession>
<evidence type="ECO:0000313" key="2">
    <source>
        <dbReference type="EMBL" id="GIM73317.1"/>
    </source>
</evidence>
<evidence type="ECO:0000256" key="1">
    <source>
        <dbReference type="SAM" id="MobiDB-lite"/>
    </source>
</evidence>
<comment type="caution">
    <text evidence="2">The sequence shown here is derived from an EMBL/GenBank/DDBJ whole genome shotgun (WGS) entry which is preliminary data.</text>
</comment>